<accession>A0A840A7M2</accession>
<dbReference type="PANTHER" id="PTHR46470">
    <property type="entry name" value="N-ACYLNEURAMINATE-9-PHOSPHATASE"/>
    <property type="match status" value="1"/>
</dbReference>
<dbReference type="NCBIfam" id="TIGR01549">
    <property type="entry name" value="HAD-SF-IA-v1"/>
    <property type="match status" value="1"/>
</dbReference>
<dbReference type="Gene3D" id="3.40.50.1000">
    <property type="entry name" value="HAD superfamily/HAD-like"/>
    <property type="match status" value="1"/>
</dbReference>
<dbReference type="InterPro" id="IPR051400">
    <property type="entry name" value="HAD-like_hydrolase"/>
</dbReference>
<sequence>MNTLPKAILFDLDETIISFGSRRLILQAVIEEFADLFAPVTPEDAGVVMETGFRRFWSDEARAAIWRQDLGAGRILAVEEGFAELRPQSPGLSADFARIFGERFHVYREQQAKFFPGALETIQAFRELGVKLALVTNGAAEPQRAKVERFNLAPLFDHVQIEGEAGFGKPQEQAYVHAMQILGVQPHETWMVGDNLEWEVAAPQRLGIYAIWHDHLGEGLPPGSSVRPDRIVQSIAELNPRARD</sequence>
<proteinExistence type="predicted"/>
<dbReference type="Pfam" id="PF00702">
    <property type="entry name" value="Hydrolase"/>
    <property type="match status" value="1"/>
</dbReference>
<evidence type="ECO:0000256" key="1">
    <source>
        <dbReference type="ARBA" id="ARBA00001946"/>
    </source>
</evidence>
<dbReference type="GO" id="GO:0016787">
    <property type="term" value="F:hydrolase activity"/>
    <property type="evidence" value="ECO:0007669"/>
    <property type="project" value="UniProtKB-KW"/>
</dbReference>
<dbReference type="InterPro" id="IPR006439">
    <property type="entry name" value="HAD-SF_hydro_IA"/>
</dbReference>
<dbReference type="Gene3D" id="1.20.120.710">
    <property type="entry name" value="Haloacid dehalogenase hydrolase-like domain"/>
    <property type="match status" value="1"/>
</dbReference>
<evidence type="ECO:0000313" key="5">
    <source>
        <dbReference type="Proteomes" id="UP000530564"/>
    </source>
</evidence>
<evidence type="ECO:0000313" key="4">
    <source>
        <dbReference type="EMBL" id="MBB3893342.1"/>
    </source>
</evidence>
<keyword evidence="3" id="KW-0460">Magnesium</keyword>
<dbReference type="PRINTS" id="PR00413">
    <property type="entry name" value="HADHALOGNASE"/>
</dbReference>
<dbReference type="RefSeq" id="WP_183776853.1">
    <property type="nucleotide sequence ID" value="NZ_JACIDK010000009.1"/>
</dbReference>
<name>A0A840A7M2_9CAUL</name>
<organism evidence="4 5">
    <name type="scientific">Phenylobacterium haematophilum</name>
    <dbReference type="NCBI Taxonomy" id="98513"/>
    <lineage>
        <taxon>Bacteria</taxon>
        <taxon>Pseudomonadati</taxon>
        <taxon>Pseudomonadota</taxon>
        <taxon>Alphaproteobacteria</taxon>
        <taxon>Caulobacterales</taxon>
        <taxon>Caulobacteraceae</taxon>
        <taxon>Phenylobacterium</taxon>
    </lineage>
</organism>
<reference evidence="4 5" key="1">
    <citation type="submission" date="2020-08" db="EMBL/GenBank/DDBJ databases">
        <title>Genomic Encyclopedia of Type Strains, Phase IV (KMG-IV): sequencing the most valuable type-strain genomes for metagenomic binning, comparative biology and taxonomic classification.</title>
        <authorList>
            <person name="Goeker M."/>
        </authorList>
    </citation>
    <scope>NUCLEOTIDE SEQUENCE [LARGE SCALE GENOMIC DNA]</scope>
    <source>
        <strain evidence="4 5">DSM 21793</strain>
    </source>
</reference>
<dbReference type="EMBL" id="JACIDK010000009">
    <property type="protein sequence ID" value="MBB3893342.1"/>
    <property type="molecule type" value="Genomic_DNA"/>
</dbReference>
<evidence type="ECO:0000256" key="3">
    <source>
        <dbReference type="ARBA" id="ARBA00022842"/>
    </source>
</evidence>
<dbReference type="GO" id="GO:0009231">
    <property type="term" value="P:riboflavin biosynthetic process"/>
    <property type="evidence" value="ECO:0007669"/>
    <property type="project" value="TreeGrafter"/>
</dbReference>
<keyword evidence="2 4" id="KW-0378">Hydrolase</keyword>
<dbReference type="SFLD" id="SFLDG01129">
    <property type="entry name" value="C1.5:_HAD__Beta-PGM__Phosphata"/>
    <property type="match status" value="1"/>
</dbReference>
<comment type="caution">
    <text evidence="4">The sequence shown here is derived from an EMBL/GenBank/DDBJ whole genome shotgun (WGS) entry which is preliminary data.</text>
</comment>
<dbReference type="PANTHER" id="PTHR46470:SF4">
    <property type="entry name" value="5-AMINO-6-(5-PHOSPHO-D-RIBITYLAMINO)URACIL PHOSPHATASE YIGB"/>
    <property type="match status" value="1"/>
</dbReference>
<dbReference type="SUPFAM" id="SSF56784">
    <property type="entry name" value="HAD-like"/>
    <property type="match status" value="1"/>
</dbReference>
<dbReference type="Proteomes" id="UP000530564">
    <property type="component" value="Unassembled WGS sequence"/>
</dbReference>
<dbReference type="InterPro" id="IPR023214">
    <property type="entry name" value="HAD_sf"/>
</dbReference>
<dbReference type="SFLD" id="SFLDS00003">
    <property type="entry name" value="Haloacid_Dehalogenase"/>
    <property type="match status" value="1"/>
</dbReference>
<evidence type="ECO:0000256" key="2">
    <source>
        <dbReference type="ARBA" id="ARBA00022801"/>
    </source>
</evidence>
<protein>
    <submittedName>
        <fullName evidence="4">Putative hydrolase of the HAD superfamily</fullName>
    </submittedName>
</protein>
<dbReference type="AlphaFoldDB" id="A0A840A7M2"/>
<gene>
    <name evidence="4" type="ORF">GGQ61_004084</name>
</gene>
<comment type="cofactor">
    <cofactor evidence="1">
        <name>Mg(2+)</name>
        <dbReference type="ChEBI" id="CHEBI:18420"/>
    </cofactor>
</comment>
<dbReference type="InterPro" id="IPR036412">
    <property type="entry name" value="HAD-like_sf"/>
</dbReference>
<dbReference type="NCBIfam" id="TIGR01509">
    <property type="entry name" value="HAD-SF-IA-v3"/>
    <property type="match status" value="1"/>
</dbReference>
<keyword evidence="5" id="KW-1185">Reference proteome</keyword>